<dbReference type="PANTHER" id="PTHR43156">
    <property type="entry name" value="STAGE II SPORULATION PROTEIN E-RELATED"/>
    <property type="match status" value="1"/>
</dbReference>
<keyword evidence="1" id="KW-0378">Hydrolase</keyword>
<proteinExistence type="predicted"/>
<dbReference type="AlphaFoldDB" id="A0A927BBJ0"/>
<dbReference type="SMART" id="SM00331">
    <property type="entry name" value="PP2C_SIG"/>
    <property type="match status" value="1"/>
</dbReference>
<keyword evidence="2" id="KW-0472">Membrane</keyword>
<dbReference type="SUPFAM" id="SSF81606">
    <property type="entry name" value="PP2C-like"/>
    <property type="match status" value="1"/>
</dbReference>
<reference evidence="4" key="1">
    <citation type="submission" date="2020-09" db="EMBL/GenBank/DDBJ databases">
        <authorList>
            <person name="Kim M.K."/>
        </authorList>
    </citation>
    <scope>NUCLEOTIDE SEQUENCE</scope>
    <source>
        <strain evidence="4">BT664</strain>
    </source>
</reference>
<evidence type="ECO:0000259" key="3">
    <source>
        <dbReference type="SMART" id="SM00331"/>
    </source>
</evidence>
<protein>
    <submittedName>
        <fullName evidence="4">SpoIIE family protein phosphatase</fullName>
    </submittedName>
</protein>
<feature type="transmembrane region" description="Helical" evidence="2">
    <location>
        <begin position="171"/>
        <end position="189"/>
    </location>
</feature>
<feature type="transmembrane region" description="Helical" evidence="2">
    <location>
        <begin position="72"/>
        <end position="93"/>
    </location>
</feature>
<dbReference type="InterPro" id="IPR003018">
    <property type="entry name" value="GAF"/>
</dbReference>
<dbReference type="Gene3D" id="3.30.450.40">
    <property type="match status" value="1"/>
</dbReference>
<dbReference type="InterPro" id="IPR029016">
    <property type="entry name" value="GAF-like_dom_sf"/>
</dbReference>
<keyword evidence="2" id="KW-1133">Transmembrane helix</keyword>
<gene>
    <name evidence="4" type="ORF">IC235_04080</name>
</gene>
<dbReference type="PANTHER" id="PTHR43156:SF2">
    <property type="entry name" value="STAGE II SPORULATION PROTEIN E"/>
    <property type="match status" value="1"/>
</dbReference>
<name>A0A927BBJ0_9BACT</name>
<sequence>MPQRFLSLLLPLSLLSWVALLLSALSHSGADPWLGRWPEWATQLTQGIFVLSIFLHYRYQPSPLQGQAFVRLLRRLVVGPGLLALGCVGLHLFERLAKDQPIFSGNGLFFTSIYTLNLGLFVIFLARTNYAWRALVLFRSSTRLQREWTLFEILLGATLLFRLVGVNPPNYLGIPIVVTLGLYGVYLSGHQKWVAYLSQRDKWRAALLQAVLLFGVLVFVQYFRLTQYDPQLIAPEAQYAFLLLTAFFSAFYALMGLLVTFFNMPIADIIEQRRNEILRLQRLTQIIQRGQTSAEVYHILLESAVQTVQAEAAWLDLEPGQARLDAAASTFYHNLLPTQADALREQLKGHELPAGKFITNGLNIRLGVEGGTPRVFRSLLQLPLRGLHYTYGMLHLLKVDPHTFDREDLNILQTFTSQAVLSIENLELVRTSLENQRTQEELKIASQVQNSLIPKNLPTDNWFDISSHSLAAKEVGGDFYDFLHLPGRRLAVIIGDVSGKGVTAAFHMAQMKGIFHSLMQENPLAKTERDKFPVPSRFMAQANAALVHCLEKSSFITSSLYIIDYEQGGFVFARAGHCHTLYYHAMREEVFYFESTGLGLGIIRNETYEKHIKNQFYDYSPGDVMVIYTDGIVEARGDGGAEYGEDRLKQRLEECYYLAADEIKSFILNDLNAFTKGYPIHDDQTLLVIKFKSAQPPPLA</sequence>
<feature type="transmembrane region" description="Helical" evidence="2">
    <location>
        <begin position="40"/>
        <end position="60"/>
    </location>
</feature>
<accession>A0A927BBJ0</accession>
<dbReference type="Pfam" id="PF13492">
    <property type="entry name" value="GAF_3"/>
    <property type="match status" value="1"/>
</dbReference>
<comment type="caution">
    <text evidence="4">The sequence shown here is derived from an EMBL/GenBank/DDBJ whole genome shotgun (WGS) entry which is preliminary data.</text>
</comment>
<evidence type="ECO:0000256" key="2">
    <source>
        <dbReference type="SAM" id="Phobius"/>
    </source>
</evidence>
<feature type="domain" description="PPM-type phosphatase" evidence="3">
    <location>
        <begin position="460"/>
        <end position="691"/>
    </location>
</feature>
<feature type="transmembrane region" description="Helical" evidence="2">
    <location>
        <begin position="237"/>
        <end position="264"/>
    </location>
</feature>
<dbReference type="Proteomes" id="UP000612233">
    <property type="component" value="Unassembled WGS sequence"/>
</dbReference>
<evidence type="ECO:0000313" key="5">
    <source>
        <dbReference type="Proteomes" id="UP000612233"/>
    </source>
</evidence>
<feature type="transmembrane region" description="Helical" evidence="2">
    <location>
        <begin position="205"/>
        <end position="225"/>
    </location>
</feature>
<dbReference type="Gene3D" id="3.60.40.10">
    <property type="entry name" value="PPM-type phosphatase domain"/>
    <property type="match status" value="1"/>
</dbReference>
<evidence type="ECO:0000313" key="4">
    <source>
        <dbReference type="EMBL" id="MBD2767072.1"/>
    </source>
</evidence>
<organism evidence="4 5">
    <name type="scientific">Hymenobacter montanus</name>
    <dbReference type="NCBI Taxonomy" id="2771359"/>
    <lineage>
        <taxon>Bacteria</taxon>
        <taxon>Pseudomonadati</taxon>
        <taxon>Bacteroidota</taxon>
        <taxon>Cytophagia</taxon>
        <taxon>Cytophagales</taxon>
        <taxon>Hymenobacteraceae</taxon>
        <taxon>Hymenobacter</taxon>
    </lineage>
</organism>
<feature type="transmembrane region" description="Helical" evidence="2">
    <location>
        <begin position="105"/>
        <end position="126"/>
    </location>
</feature>
<keyword evidence="2" id="KW-0812">Transmembrane</keyword>
<dbReference type="RefSeq" id="WP_191003898.1">
    <property type="nucleotide sequence ID" value="NZ_JACXAD010000003.1"/>
</dbReference>
<dbReference type="InterPro" id="IPR001932">
    <property type="entry name" value="PPM-type_phosphatase-like_dom"/>
</dbReference>
<feature type="transmembrane region" description="Helical" evidence="2">
    <location>
        <begin position="147"/>
        <end position="165"/>
    </location>
</feature>
<evidence type="ECO:0000256" key="1">
    <source>
        <dbReference type="ARBA" id="ARBA00022801"/>
    </source>
</evidence>
<keyword evidence="5" id="KW-1185">Reference proteome</keyword>
<dbReference type="InterPro" id="IPR052016">
    <property type="entry name" value="Bact_Sigma-Reg"/>
</dbReference>
<dbReference type="GO" id="GO:0016791">
    <property type="term" value="F:phosphatase activity"/>
    <property type="evidence" value="ECO:0007669"/>
    <property type="project" value="TreeGrafter"/>
</dbReference>
<dbReference type="EMBL" id="JACXAD010000003">
    <property type="protein sequence ID" value="MBD2767072.1"/>
    <property type="molecule type" value="Genomic_DNA"/>
</dbReference>
<dbReference type="Pfam" id="PF07228">
    <property type="entry name" value="SpoIIE"/>
    <property type="match status" value="1"/>
</dbReference>
<dbReference type="SUPFAM" id="SSF55781">
    <property type="entry name" value="GAF domain-like"/>
    <property type="match status" value="1"/>
</dbReference>
<dbReference type="InterPro" id="IPR036457">
    <property type="entry name" value="PPM-type-like_dom_sf"/>
</dbReference>